<evidence type="ECO:0000313" key="1">
    <source>
        <dbReference type="Ensembl" id="ENSSMAP00000062788.1"/>
    </source>
</evidence>
<dbReference type="AlphaFoldDB" id="A0A8D3DTC9"/>
<proteinExistence type="predicted"/>
<accession>A0A8D3DTC9</accession>
<dbReference type="Ensembl" id="ENSSMAT00000054273.1">
    <property type="protein sequence ID" value="ENSSMAP00000062788.1"/>
    <property type="gene ID" value="ENSSMAG00000032540.1"/>
</dbReference>
<reference evidence="1" key="1">
    <citation type="submission" date="2023-05" db="EMBL/GenBank/DDBJ databases">
        <title>High-quality long-read genome of Scophthalmus maximus.</title>
        <authorList>
            <person name="Lien S."/>
            <person name="Martinez P."/>
        </authorList>
    </citation>
    <scope>NUCLEOTIDE SEQUENCE [LARGE SCALE GENOMIC DNA]</scope>
</reference>
<sequence>LAGGKVMLNADWGCCRRKQSSSEGGDLAPDRKIENIIYQCDDTEHSTMGAGRTDARALTVQTIYCKQRRTRRLKFLPLWGIHSCSYSCEQYILNMKMVPHSPLFLLFFSRGRQRLVHANSRER</sequence>
<organism evidence="1 2">
    <name type="scientific">Scophthalmus maximus</name>
    <name type="common">Turbot</name>
    <name type="synonym">Psetta maxima</name>
    <dbReference type="NCBI Taxonomy" id="52904"/>
    <lineage>
        <taxon>Eukaryota</taxon>
        <taxon>Metazoa</taxon>
        <taxon>Chordata</taxon>
        <taxon>Craniata</taxon>
        <taxon>Vertebrata</taxon>
        <taxon>Euteleostomi</taxon>
        <taxon>Actinopterygii</taxon>
        <taxon>Neopterygii</taxon>
        <taxon>Teleostei</taxon>
        <taxon>Neoteleostei</taxon>
        <taxon>Acanthomorphata</taxon>
        <taxon>Carangaria</taxon>
        <taxon>Pleuronectiformes</taxon>
        <taxon>Pleuronectoidei</taxon>
        <taxon>Scophthalmidae</taxon>
        <taxon>Scophthalmus</taxon>
    </lineage>
</organism>
<protein>
    <submittedName>
        <fullName evidence="1">Uncharacterized protein</fullName>
    </submittedName>
</protein>
<evidence type="ECO:0000313" key="2">
    <source>
        <dbReference type="Proteomes" id="UP000694558"/>
    </source>
</evidence>
<reference evidence="1" key="2">
    <citation type="submission" date="2025-08" db="UniProtKB">
        <authorList>
            <consortium name="Ensembl"/>
        </authorList>
    </citation>
    <scope>IDENTIFICATION</scope>
</reference>
<name>A0A8D3DTC9_SCOMX</name>
<dbReference type="Proteomes" id="UP000694558">
    <property type="component" value="Chromosome 11"/>
</dbReference>